<dbReference type="InterPro" id="IPR002293">
    <property type="entry name" value="AA/rel_permease1"/>
</dbReference>
<evidence type="ECO:0000256" key="3">
    <source>
        <dbReference type="ARBA" id="ARBA00022989"/>
    </source>
</evidence>
<feature type="transmembrane region" description="Helical" evidence="6">
    <location>
        <begin position="582"/>
        <end position="603"/>
    </location>
</feature>
<sequence>MISLSDFGAPAPAPLGPFKPRPTPAEVDPEQTPWRRGALETFDVFSLIANKMIGTGIYSAPATVFLLTGNKSLTLGLFGVGFFYSLISMVMYLDYAAAWPFNGGELVYLDEITAHAIGYDDEDAAPILPDPITEPTSPPQSPRQQTPIQPNTPRTSLRHRIKTFLRKFLGDGLLAYVTYSLSFIGVFNSGTNSMQTGRMILICIAASDTASGTASDINRHVARLIGVVVLTTICLVQFFSPNTGRKLNRFLATVKILFLVALFIVAASATSKPKDPAKDWFTWHTSAPRDGRAPTPKTWVTFAKALLAVLFSFEGWENATFVTGEIPRDKQYVLRRGFIAGVCTVGVLYLLVVAVFLNSISWEALDAARSNVHYAALLTGDGVTAKQAWAVIGAISSIGSLNSIIYTFSRVKQVIGQAEVIPWSKIWKQDDRIERSSSGGIIANNDPHAFIHKAPQGGLIIHWVMSIVVIAGSSSIPATIESVQLPGYIQTYAHCFILMVLGAAYLNLSNREWAVTPPRRDLPGVEQRKPPFRPSQAESSVAQWFLRVAVILYVLTNLAILIINALGPYVGSDGSSVSFKGFGFPIIVGAILLFSTAYYLLVFGNARRIYPQSPVPGNENADPLLPIRENGIYSHKKWSLLNMAGVECEIVRDRYHNPNVERVYRFGRRWRIMYYLPGERPLYPGDADPPNDRESTTTAGGNNDLGSDRNKLTWKIFLYWLFGGDRLRETPAQRFSHWWNKQKWINWLF</sequence>
<evidence type="ECO:0000313" key="8">
    <source>
        <dbReference type="Proteomes" id="UP001301958"/>
    </source>
</evidence>
<evidence type="ECO:0000256" key="1">
    <source>
        <dbReference type="ARBA" id="ARBA00004141"/>
    </source>
</evidence>
<dbReference type="EMBL" id="MU865509">
    <property type="protein sequence ID" value="KAK4221863.1"/>
    <property type="molecule type" value="Genomic_DNA"/>
</dbReference>
<protein>
    <submittedName>
        <fullName evidence="7">High-affinity methionine permease</fullName>
    </submittedName>
</protein>
<comment type="subcellular location">
    <subcellularLocation>
        <location evidence="1">Membrane</location>
        <topology evidence="1">Multi-pass membrane protein</topology>
    </subcellularLocation>
</comment>
<proteinExistence type="predicted"/>
<evidence type="ECO:0000256" key="6">
    <source>
        <dbReference type="SAM" id="Phobius"/>
    </source>
</evidence>
<feature type="transmembrane region" description="Helical" evidence="6">
    <location>
        <begin position="168"/>
        <end position="187"/>
    </location>
</feature>
<dbReference type="GO" id="GO:0015179">
    <property type="term" value="F:L-amino acid transmembrane transporter activity"/>
    <property type="evidence" value="ECO:0007669"/>
    <property type="project" value="TreeGrafter"/>
</dbReference>
<name>A0AAN6YP09_9PEZI</name>
<comment type="caution">
    <text evidence="7">The sequence shown here is derived from an EMBL/GenBank/DDBJ whole genome shotgun (WGS) entry which is preliminary data.</text>
</comment>
<feature type="compositionally biased region" description="Pro residues" evidence="5">
    <location>
        <begin position="11"/>
        <end position="23"/>
    </location>
</feature>
<feature type="transmembrane region" description="Helical" evidence="6">
    <location>
        <begin position="544"/>
        <end position="570"/>
    </location>
</feature>
<reference evidence="7" key="2">
    <citation type="submission" date="2023-05" db="EMBL/GenBank/DDBJ databases">
        <authorList>
            <consortium name="Lawrence Berkeley National Laboratory"/>
            <person name="Steindorff A."/>
            <person name="Hensen N."/>
            <person name="Bonometti L."/>
            <person name="Westerberg I."/>
            <person name="Brannstrom I.O."/>
            <person name="Guillou S."/>
            <person name="Cros-Aarteil S."/>
            <person name="Calhoun S."/>
            <person name="Haridas S."/>
            <person name="Kuo A."/>
            <person name="Mondo S."/>
            <person name="Pangilinan J."/>
            <person name="Riley R."/>
            <person name="Labutti K."/>
            <person name="Andreopoulos B."/>
            <person name="Lipzen A."/>
            <person name="Chen C."/>
            <person name="Yanf M."/>
            <person name="Daum C."/>
            <person name="Ng V."/>
            <person name="Clum A."/>
            <person name="Ohm R."/>
            <person name="Martin F."/>
            <person name="Silar P."/>
            <person name="Natvig D."/>
            <person name="Lalanne C."/>
            <person name="Gautier V."/>
            <person name="Ament-Velasquez S.L."/>
            <person name="Kruys A."/>
            <person name="Hutchinson M.I."/>
            <person name="Powell A.J."/>
            <person name="Barry K."/>
            <person name="Miller A.N."/>
            <person name="Grigoriev I.V."/>
            <person name="Debuchy R."/>
            <person name="Gladieux P."/>
            <person name="Thoren M.H."/>
            <person name="Johannesson H."/>
        </authorList>
    </citation>
    <scope>NUCLEOTIDE SEQUENCE</scope>
    <source>
        <strain evidence="7">CBS 990.96</strain>
    </source>
</reference>
<feature type="region of interest" description="Disordered" evidence="5">
    <location>
        <begin position="128"/>
        <end position="154"/>
    </location>
</feature>
<evidence type="ECO:0000256" key="5">
    <source>
        <dbReference type="SAM" id="MobiDB-lite"/>
    </source>
</evidence>
<dbReference type="PANTHER" id="PTHR11785:SF353">
    <property type="entry name" value="METHIONINE TRANSPORTER (EUROFUNG)"/>
    <property type="match status" value="1"/>
</dbReference>
<feature type="transmembrane region" description="Helical" evidence="6">
    <location>
        <begin position="221"/>
        <end position="239"/>
    </location>
</feature>
<feature type="region of interest" description="Disordered" evidence="5">
    <location>
        <begin position="683"/>
        <end position="704"/>
    </location>
</feature>
<keyword evidence="8" id="KW-1185">Reference proteome</keyword>
<feature type="transmembrane region" description="Helical" evidence="6">
    <location>
        <begin position="388"/>
        <end position="408"/>
    </location>
</feature>
<feature type="transmembrane region" description="Helical" evidence="6">
    <location>
        <begin position="459"/>
        <end position="476"/>
    </location>
</feature>
<feature type="transmembrane region" description="Helical" evidence="6">
    <location>
        <begin position="488"/>
        <end position="508"/>
    </location>
</feature>
<dbReference type="Gene3D" id="1.20.1740.10">
    <property type="entry name" value="Amino acid/polyamine transporter I"/>
    <property type="match status" value="1"/>
</dbReference>
<keyword evidence="3 6" id="KW-1133">Transmembrane helix</keyword>
<feature type="transmembrane region" description="Helical" evidence="6">
    <location>
        <begin position="73"/>
        <end position="93"/>
    </location>
</feature>
<dbReference type="Proteomes" id="UP001301958">
    <property type="component" value="Unassembled WGS sequence"/>
</dbReference>
<feature type="region of interest" description="Disordered" evidence="5">
    <location>
        <begin position="1"/>
        <end position="31"/>
    </location>
</feature>
<evidence type="ECO:0000256" key="2">
    <source>
        <dbReference type="ARBA" id="ARBA00022692"/>
    </source>
</evidence>
<dbReference type="GO" id="GO:0016020">
    <property type="term" value="C:membrane"/>
    <property type="evidence" value="ECO:0007669"/>
    <property type="project" value="UniProtKB-SubCell"/>
</dbReference>
<evidence type="ECO:0000313" key="7">
    <source>
        <dbReference type="EMBL" id="KAK4221863.1"/>
    </source>
</evidence>
<dbReference type="PANTHER" id="PTHR11785">
    <property type="entry name" value="AMINO ACID TRANSPORTER"/>
    <property type="match status" value="1"/>
</dbReference>
<dbReference type="AlphaFoldDB" id="A0AAN6YP09"/>
<feature type="transmembrane region" description="Helical" evidence="6">
    <location>
        <begin position="251"/>
        <end position="270"/>
    </location>
</feature>
<dbReference type="InterPro" id="IPR050598">
    <property type="entry name" value="AminoAcid_Transporter"/>
</dbReference>
<feature type="transmembrane region" description="Helical" evidence="6">
    <location>
        <begin position="337"/>
        <end position="357"/>
    </location>
</feature>
<accession>A0AAN6YP09</accession>
<keyword evidence="4 6" id="KW-0472">Membrane</keyword>
<dbReference type="Pfam" id="PF13520">
    <property type="entry name" value="AA_permease_2"/>
    <property type="match status" value="2"/>
</dbReference>
<organism evidence="7 8">
    <name type="scientific">Podospora fimiseda</name>
    <dbReference type="NCBI Taxonomy" id="252190"/>
    <lineage>
        <taxon>Eukaryota</taxon>
        <taxon>Fungi</taxon>
        <taxon>Dikarya</taxon>
        <taxon>Ascomycota</taxon>
        <taxon>Pezizomycotina</taxon>
        <taxon>Sordariomycetes</taxon>
        <taxon>Sordariomycetidae</taxon>
        <taxon>Sordariales</taxon>
        <taxon>Podosporaceae</taxon>
        <taxon>Podospora</taxon>
    </lineage>
</organism>
<evidence type="ECO:0000256" key="4">
    <source>
        <dbReference type="ARBA" id="ARBA00023136"/>
    </source>
</evidence>
<reference evidence="7" key="1">
    <citation type="journal article" date="2023" name="Mol. Phylogenet. Evol.">
        <title>Genome-scale phylogeny and comparative genomics of the fungal order Sordariales.</title>
        <authorList>
            <person name="Hensen N."/>
            <person name="Bonometti L."/>
            <person name="Westerberg I."/>
            <person name="Brannstrom I.O."/>
            <person name="Guillou S."/>
            <person name="Cros-Aarteil S."/>
            <person name="Calhoun S."/>
            <person name="Haridas S."/>
            <person name="Kuo A."/>
            <person name="Mondo S."/>
            <person name="Pangilinan J."/>
            <person name="Riley R."/>
            <person name="LaButti K."/>
            <person name="Andreopoulos B."/>
            <person name="Lipzen A."/>
            <person name="Chen C."/>
            <person name="Yan M."/>
            <person name="Daum C."/>
            <person name="Ng V."/>
            <person name="Clum A."/>
            <person name="Steindorff A."/>
            <person name="Ohm R.A."/>
            <person name="Martin F."/>
            <person name="Silar P."/>
            <person name="Natvig D.O."/>
            <person name="Lalanne C."/>
            <person name="Gautier V."/>
            <person name="Ament-Velasquez S.L."/>
            <person name="Kruys A."/>
            <person name="Hutchinson M.I."/>
            <person name="Powell A.J."/>
            <person name="Barry K."/>
            <person name="Miller A.N."/>
            <person name="Grigoriev I.V."/>
            <person name="Debuchy R."/>
            <person name="Gladieux P."/>
            <person name="Hiltunen Thoren M."/>
            <person name="Johannesson H."/>
        </authorList>
    </citation>
    <scope>NUCLEOTIDE SEQUENCE</scope>
    <source>
        <strain evidence="7">CBS 990.96</strain>
    </source>
</reference>
<keyword evidence="2 6" id="KW-0812">Transmembrane</keyword>
<gene>
    <name evidence="7" type="ORF">QBC38DRAFT_376339</name>
</gene>